<keyword evidence="3" id="KW-0539">Nucleus</keyword>
<gene>
    <name evidence="5" type="ORF">ACH5RR_041169</name>
</gene>
<organism evidence="5 6">
    <name type="scientific">Cinchona calisaya</name>
    <dbReference type="NCBI Taxonomy" id="153742"/>
    <lineage>
        <taxon>Eukaryota</taxon>
        <taxon>Viridiplantae</taxon>
        <taxon>Streptophyta</taxon>
        <taxon>Embryophyta</taxon>
        <taxon>Tracheophyta</taxon>
        <taxon>Spermatophyta</taxon>
        <taxon>Magnoliopsida</taxon>
        <taxon>eudicotyledons</taxon>
        <taxon>Gunneridae</taxon>
        <taxon>Pentapetalae</taxon>
        <taxon>asterids</taxon>
        <taxon>lamiids</taxon>
        <taxon>Gentianales</taxon>
        <taxon>Rubiaceae</taxon>
        <taxon>Cinchonoideae</taxon>
        <taxon>Cinchoneae</taxon>
        <taxon>Cinchona</taxon>
    </lineage>
</organism>
<evidence type="ECO:0000256" key="3">
    <source>
        <dbReference type="ARBA" id="ARBA00023242"/>
    </source>
</evidence>
<dbReference type="InterPro" id="IPR033467">
    <property type="entry name" value="Tesmin/TSO1-like_CXC"/>
</dbReference>
<evidence type="ECO:0000259" key="4">
    <source>
        <dbReference type="PROSITE" id="PS51634"/>
    </source>
</evidence>
<accession>A0ABD2XY13</accession>
<protein>
    <recommendedName>
        <fullName evidence="4">CRC domain-containing protein</fullName>
    </recommendedName>
</protein>
<dbReference type="SMART" id="SM01114">
    <property type="entry name" value="CXC"/>
    <property type="match status" value="2"/>
</dbReference>
<dbReference type="PANTHER" id="PTHR12446:SF34">
    <property type="entry name" value="PROTEIN LIN-54 HOMOLOG"/>
    <property type="match status" value="1"/>
</dbReference>
<comment type="similarity">
    <text evidence="2">Belongs to the lin-54 family.</text>
</comment>
<proteinExistence type="inferred from homology"/>
<dbReference type="PANTHER" id="PTHR12446">
    <property type="entry name" value="TESMIN/TSO1-RELATED"/>
    <property type="match status" value="1"/>
</dbReference>
<dbReference type="Pfam" id="PF03638">
    <property type="entry name" value="TCR"/>
    <property type="match status" value="2"/>
</dbReference>
<dbReference type="EMBL" id="JBJUIK010000017">
    <property type="protein sequence ID" value="KAL3498437.1"/>
    <property type="molecule type" value="Genomic_DNA"/>
</dbReference>
<evidence type="ECO:0000256" key="1">
    <source>
        <dbReference type="ARBA" id="ARBA00004123"/>
    </source>
</evidence>
<dbReference type="Proteomes" id="UP001630127">
    <property type="component" value="Unassembled WGS sequence"/>
</dbReference>
<feature type="domain" description="CRC" evidence="4">
    <location>
        <begin position="137"/>
        <end position="261"/>
    </location>
</feature>
<dbReference type="GO" id="GO:0005634">
    <property type="term" value="C:nucleus"/>
    <property type="evidence" value="ECO:0007669"/>
    <property type="project" value="UniProtKB-SubCell"/>
</dbReference>
<evidence type="ECO:0000313" key="6">
    <source>
        <dbReference type="Proteomes" id="UP001630127"/>
    </source>
</evidence>
<evidence type="ECO:0000313" key="5">
    <source>
        <dbReference type="EMBL" id="KAL3498437.1"/>
    </source>
</evidence>
<name>A0ABD2XY13_9GENT</name>
<dbReference type="InterPro" id="IPR005172">
    <property type="entry name" value="CRC"/>
</dbReference>
<sequence length="582" mass="64592">MEPRESAAVIVTEENGFPAKRLARELDFTATAEMWRRSAGNVILPEHPQAMLQSKLFALAKSAPATAGILVSQRQPASQAKFPPAQSMQQRRKPVVMHVARPVNRLHPPTSQQVIKKEFPKSQGQCNVELKYVSPEKQKQCNCKNSRCLKLYCECFASGTYCHGCNCTKCHNTLEHEALRKEMIEIILERNPDAFRPKIAKSPVRTRDGKVEAHKVAIMGKHNKGCNCKKSGCLKKYCECFQANVLCSENCKCMDCKNFEGSKVTKSFFHEGPANDLTFAHQEVNAAIFGAIESSDFTTLPATKKRKTEQLIFAATCDHETSNVIEQIRQENDLTPSIASISLLSVPSTQPNTPVLSGNSQSPQRSLLVDILQPQNLKELCSLLVVVSAEAAKKISGHAADWHNNLCRLSHKNECMMNKEGDVQQVEHSIASSTQEKHIHDPDEALHFNNSEVDRSMACACQSGENDKKTGRALSPETVALMWDERDAIHTRADSPTGFSSLNKRTIKSSCTHVFNQVAVEQERLVLTKFCGFLNKLITSSTMKKTSSLSLSRNGLESQGVLQNGNSKTMIQTIRLESKADH</sequence>
<comment type="subcellular location">
    <subcellularLocation>
        <location evidence="1">Nucleus</location>
    </subcellularLocation>
</comment>
<dbReference type="PROSITE" id="PS51634">
    <property type="entry name" value="CRC"/>
    <property type="match status" value="1"/>
</dbReference>
<keyword evidence="6" id="KW-1185">Reference proteome</keyword>
<dbReference type="InterPro" id="IPR028307">
    <property type="entry name" value="Lin-54_fam"/>
</dbReference>
<evidence type="ECO:0000256" key="2">
    <source>
        <dbReference type="ARBA" id="ARBA00007267"/>
    </source>
</evidence>
<comment type="caution">
    <text evidence="5">The sequence shown here is derived from an EMBL/GenBank/DDBJ whole genome shotgun (WGS) entry which is preliminary data.</text>
</comment>
<reference evidence="5 6" key="1">
    <citation type="submission" date="2024-11" db="EMBL/GenBank/DDBJ databases">
        <title>A near-complete genome assembly of Cinchona calisaya.</title>
        <authorList>
            <person name="Lian D.C."/>
            <person name="Zhao X.W."/>
            <person name="Wei L."/>
        </authorList>
    </citation>
    <scope>NUCLEOTIDE SEQUENCE [LARGE SCALE GENOMIC DNA]</scope>
    <source>
        <tissue evidence="5">Nenye</tissue>
    </source>
</reference>
<dbReference type="AlphaFoldDB" id="A0ABD2XY13"/>